<feature type="region of interest" description="Disordered" evidence="1">
    <location>
        <begin position="242"/>
        <end position="261"/>
    </location>
</feature>
<proteinExistence type="predicted"/>
<feature type="transmembrane region" description="Helical" evidence="2">
    <location>
        <begin position="171"/>
        <end position="192"/>
    </location>
</feature>
<evidence type="ECO:0000256" key="1">
    <source>
        <dbReference type="SAM" id="MobiDB-lite"/>
    </source>
</evidence>
<name>A0A2N3L4J7_9PROT</name>
<sequence>MSLATKIGVALFLVLAAALGMTTVLNYLRFDQTLRTLVTQRINVVSNETSQDLLAGIDLGLRLENMENLGAILDRRLGMSREVTHIAVQNCQGTIITQTASDTATKTAQGAGTTAAPPDAQDKTSWTRFTDQGVIAVTPLRDSLGQCAGMLVITADSGEYFRKLDGAFTEMWKSAAIGMLAIIPVLGLLVVLMRRRHRVFSELHEDIERALAGQAGTSTAHDKDVLTESEMDLIALYREIRDQLPNDDPQTDRDTSVEKST</sequence>
<keyword evidence="2" id="KW-0812">Transmembrane</keyword>
<evidence type="ECO:0000256" key="2">
    <source>
        <dbReference type="SAM" id="Phobius"/>
    </source>
</evidence>
<dbReference type="RefSeq" id="WP_101302856.1">
    <property type="nucleotide sequence ID" value="NZ_NXGX01000005.1"/>
</dbReference>
<organism evidence="3 4">
    <name type="scientific">Thalassospira lohafexi</name>
    <dbReference type="NCBI Taxonomy" id="744227"/>
    <lineage>
        <taxon>Bacteria</taxon>
        <taxon>Pseudomonadati</taxon>
        <taxon>Pseudomonadota</taxon>
        <taxon>Alphaproteobacteria</taxon>
        <taxon>Rhodospirillales</taxon>
        <taxon>Thalassospiraceae</taxon>
        <taxon>Thalassospira</taxon>
    </lineage>
</organism>
<reference evidence="3 4" key="1">
    <citation type="submission" date="2017-09" db="EMBL/GenBank/DDBJ databases">
        <title>Biodiversity and function of Thalassospira species in the particle-attached aromatic-hydrocarbon-degrading consortia from the surface seawater of the China South Sea.</title>
        <authorList>
            <person name="Dong C."/>
            <person name="Lai Q."/>
            <person name="Shao Z."/>
        </authorList>
    </citation>
    <scope>NUCLEOTIDE SEQUENCE [LARGE SCALE GENOMIC DNA]</scope>
    <source>
        <strain evidence="3 4">139Z-12</strain>
    </source>
</reference>
<keyword evidence="4" id="KW-1185">Reference proteome</keyword>
<dbReference type="Proteomes" id="UP000233332">
    <property type="component" value="Unassembled WGS sequence"/>
</dbReference>
<keyword evidence="2" id="KW-1133">Transmembrane helix</keyword>
<dbReference type="AlphaFoldDB" id="A0A2N3L4J7"/>
<keyword evidence="2" id="KW-0472">Membrane</keyword>
<protein>
    <submittedName>
        <fullName evidence="3">Uncharacterized protein</fullName>
    </submittedName>
</protein>
<gene>
    <name evidence="3" type="ORF">COO92_13335</name>
</gene>
<dbReference type="EMBL" id="NXGX01000005">
    <property type="protein sequence ID" value="PKR57753.1"/>
    <property type="molecule type" value="Genomic_DNA"/>
</dbReference>
<evidence type="ECO:0000313" key="4">
    <source>
        <dbReference type="Proteomes" id="UP000233332"/>
    </source>
</evidence>
<accession>A0A2N3L4J7</accession>
<evidence type="ECO:0000313" key="3">
    <source>
        <dbReference type="EMBL" id="PKR57753.1"/>
    </source>
</evidence>
<comment type="caution">
    <text evidence="3">The sequence shown here is derived from an EMBL/GenBank/DDBJ whole genome shotgun (WGS) entry which is preliminary data.</text>
</comment>